<evidence type="ECO:0000256" key="1">
    <source>
        <dbReference type="PROSITE-ProRule" id="PRU01076"/>
    </source>
</evidence>
<dbReference type="InterPro" id="IPR037914">
    <property type="entry name" value="SpoVT-AbrB_sf"/>
</dbReference>
<feature type="domain" description="SpoVT-AbrB" evidence="2">
    <location>
        <begin position="2"/>
        <end position="48"/>
    </location>
</feature>
<dbReference type="SUPFAM" id="SSF89447">
    <property type="entry name" value="AbrB/MazE/MraZ-like"/>
    <property type="match status" value="1"/>
</dbReference>
<organism evidence="3 4">
    <name type="scientific">Caldinitratiruptor microaerophilus</name>
    <dbReference type="NCBI Taxonomy" id="671077"/>
    <lineage>
        <taxon>Bacteria</taxon>
        <taxon>Bacillati</taxon>
        <taxon>Bacillota</taxon>
        <taxon>Clostridia</taxon>
        <taxon>Eubacteriales</taxon>
        <taxon>Symbiobacteriaceae</taxon>
        <taxon>Caldinitratiruptor</taxon>
    </lineage>
</organism>
<dbReference type="InterPro" id="IPR007159">
    <property type="entry name" value="SpoVT-AbrB_dom"/>
</dbReference>
<dbReference type="PROSITE" id="PS51740">
    <property type="entry name" value="SPOVT_ABRB"/>
    <property type="match status" value="1"/>
</dbReference>
<dbReference type="AlphaFoldDB" id="A0AA35CK31"/>
<accession>A0AA35CK31</accession>
<dbReference type="NCBIfam" id="TIGR01439">
    <property type="entry name" value="lp_hng_hel_AbrB"/>
    <property type="match status" value="1"/>
</dbReference>
<name>A0AA35CK31_9FIRM</name>
<keyword evidence="1" id="KW-0238">DNA-binding</keyword>
<proteinExistence type="predicted"/>
<evidence type="ECO:0000313" key="4">
    <source>
        <dbReference type="Proteomes" id="UP001163687"/>
    </source>
</evidence>
<sequence>MRSVVTVSSKYQIVIPKELREALHISPGDQLLAEVMETGEIRLRRRPRSYTQALQGLHKHVWKGVDAVDYVHEERAGWENLK</sequence>
<protein>
    <recommendedName>
        <fullName evidence="2">SpoVT-AbrB domain-containing protein</fullName>
    </recommendedName>
</protein>
<dbReference type="KEGG" id="cmic:caldi_09330"/>
<evidence type="ECO:0000313" key="3">
    <source>
        <dbReference type="EMBL" id="BDG59843.1"/>
    </source>
</evidence>
<dbReference type="Gene3D" id="2.10.260.10">
    <property type="match status" value="1"/>
</dbReference>
<reference evidence="3" key="1">
    <citation type="submission" date="2022-03" db="EMBL/GenBank/DDBJ databases">
        <title>Complete genome sequence of Caldinitratiruptor microaerophilus.</title>
        <authorList>
            <person name="Mukaiyama R."/>
            <person name="Nishiyama T."/>
            <person name="Ueda K."/>
        </authorList>
    </citation>
    <scope>NUCLEOTIDE SEQUENCE</scope>
    <source>
        <strain evidence="3">JCM 16183</strain>
    </source>
</reference>
<dbReference type="GO" id="GO:0003677">
    <property type="term" value="F:DNA binding"/>
    <property type="evidence" value="ECO:0007669"/>
    <property type="project" value="UniProtKB-UniRule"/>
</dbReference>
<dbReference type="RefSeq" id="WP_264843928.1">
    <property type="nucleotide sequence ID" value="NZ_AP025628.1"/>
</dbReference>
<dbReference type="Pfam" id="PF04014">
    <property type="entry name" value="MazE_antitoxin"/>
    <property type="match status" value="1"/>
</dbReference>
<keyword evidence="4" id="KW-1185">Reference proteome</keyword>
<dbReference type="Proteomes" id="UP001163687">
    <property type="component" value="Chromosome"/>
</dbReference>
<evidence type="ECO:0000259" key="2">
    <source>
        <dbReference type="PROSITE" id="PS51740"/>
    </source>
</evidence>
<dbReference type="SMART" id="SM00966">
    <property type="entry name" value="SpoVT_AbrB"/>
    <property type="match status" value="1"/>
</dbReference>
<dbReference type="EMBL" id="AP025628">
    <property type="protein sequence ID" value="BDG59843.1"/>
    <property type="molecule type" value="Genomic_DNA"/>
</dbReference>
<gene>
    <name evidence="3" type="ORF">caldi_09330</name>
</gene>